<feature type="domain" description="ZP" evidence="10">
    <location>
        <begin position="92"/>
        <end position="345"/>
    </location>
</feature>
<evidence type="ECO:0000256" key="7">
    <source>
        <dbReference type="ARBA" id="ARBA00023157"/>
    </source>
</evidence>
<keyword evidence="4" id="KW-0964">Secreted</keyword>
<name>A0AAD5B3G8_SILAS</name>
<dbReference type="InterPro" id="IPR017977">
    <property type="entry name" value="ZP_dom_CS"/>
</dbReference>
<keyword evidence="7" id="KW-1015">Disulfide bond</keyword>
<reference evidence="11" key="1">
    <citation type="submission" date="2018-07" db="EMBL/GenBank/DDBJ databases">
        <title>Comparative genomics of catfishes provides insights into carnivory and benthic adaptation.</title>
        <authorList>
            <person name="Zhang Y."/>
            <person name="Wang D."/>
            <person name="Peng Z."/>
            <person name="Zheng S."/>
            <person name="Shao F."/>
            <person name="Tao W."/>
        </authorList>
    </citation>
    <scope>NUCLEOTIDE SEQUENCE</scope>
    <source>
        <strain evidence="11">Chongqing</strain>
    </source>
</reference>
<sequence>PPVEPPAEPPVLPPAEPPVEPPAEPPVEPPAEPPVEPPEEPPVEPPAEPPVEPPAEPPVEPPAEPPVEPPAEPPVEPPAEPPVEPPADAIEICNGSSGSMSLSRCQLFEAGFPDNILHLNDPSCRGTVQNGRLVFHFDNDDHLCGTHLTANGTHIIYENQIKAEVDTVGNVINRIKTLELFFSCVYPISETSSMDNKLNPIQSTVSRHFPDEVGMYHVTMIPYMDAGFSHPYTGSVNIIVGEPLYIEVSVQGMDNTQIGLVIDTCWATPVNDRSYPVHWDLITQSCPNDNTVIIHRNGSPGYGQFSFNMFTFEAEGFQVFLHCSVHLCLLESNCAVTCPPGAPQRVGRSVDNQNGAFISMGPFNMVN</sequence>
<evidence type="ECO:0000256" key="3">
    <source>
        <dbReference type="ARBA" id="ARBA00022475"/>
    </source>
</evidence>
<dbReference type="InterPro" id="IPR055356">
    <property type="entry name" value="ZP-N"/>
</dbReference>
<organism evidence="11 12">
    <name type="scientific">Silurus asotus</name>
    <name type="common">Amur catfish</name>
    <name type="synonym">Parasilurus asotus</name>
    <dbReference type="NCBI Taxonomy" id="30991"/>
    <lineage>
        <taxon>Eukaryota</taxon>
        <taxon>Metazoa</taxon>
        <taxon>Chordata</taxon>
        <taxon>Craniata</taxon>
        <taxon>Vertebrata</taxon>
        <taxon>Euteleostomi</taxon>
        <taxon>Actinopterygii</taxon>
        <taxon>Neopterygii</taxon>
        <taxon>Teleostei</taxon>
        <taxon>Ostariophysi</taxon>
        <taxon>Siluriformes</taxon>
        <taxon>Siluridae</taxon>
        <taxon>Silurus</taxon>
    </lineage>
</organism>
<dbReference type="Pfam" id="PF23344">
    <property type="entry name" value="ZP-N"/>
    <property type="match status" value="1"/>
</dbReference>
<accession>A0AAD5B3G8</accession>
<dbReference type="InterPro" id="IPR055355">
    <property type="entry name" value="ZP-C"/>
</dbReference>
<keyword evidence="12" id="KW-1185">Reference proteome</keyword>
<protein>
    <submittedName>
        <fullName evidence="11">Pancreatic secretory granule membrane major glycoprotein GP2-like</fullName>
    </submittedName>
</protein>
<keyword evidence="6" id="KW-0472">Membrane</keyword>
<evidence type="ECO:0000259" key="10">
    <source>
        <dbReference type="PROSITE" id="PS51034"/>
    </source>
</evidence>
<evidence type="ECO:0000256" key="4">
    <source>
        <dbReference type="ARBA" id="ARBA00022525"/>
    </source>
</evidence>
<keyword evidence="3" id="KW-1003">Cell membrane</keyword>
<dbReference type="Gene3D" id="2.60.40.4100">
    <property type="entry name" value="Zona pellucida, ZP-C domain"/>
    <property type="match status" value="1"/>
</dbReference>
<comment type="caution">
    <text evidence="11">The sequence shown here is derived from an EMBL/GenBank/DDBJ whole genome shotgun (WGS) entry which is preliminary data.</text>
</comment>
<dbReference type="SMART" id="SM00241">
    <property type="entry name" value="ZP"/>
    <property type="match status" value="1"/>
</dbReference>
<evidence type="ECO:0000313" key="11">
    <source>
        <dbReference type="EMBL" id="KAI5626690.1"/>
    </source>
</evidence>
<feature type="non-terminal residue" evidence="11">
    <location>
        <position position="1"/>
    </location>
</feature>
<evidence type="ECO:0000256" key="8">
    <source>
        <dbReference type="ARBA" id="ARBA00023180"/>
    </source>
</evidence>
<comment type="subcellular location">
    <subcellularLocation>
        <location evidence="1">Cell membrane</location>
    </subcellularLocation>
    <subcellularLocation>
        <location evidence="2">Secreted</location>
    </subcellularLocation>
</comment>
<feature type="region of interest" description="Disordered" evidence="9">
    <location>
        <begin position="1"/>
        <end position="95"/>
    </location>
</feature>
<evidence type="ECO:0000256" key="2">
    <source>
        <dbReference type="ARBA" id="ARBA00004613"/>
    </source>
</evidence>
<evidence type="ECO:0000256" key="5">
    <source>
        <dbReference type="ARBA" id="ARBA00022729"/>
    </source>
</evidence>
<proteinExistence type="predicted"/>
<dbReference type="PRINTS" id="PR00023">
    <property type="entry name" value="ZPELLUCIDA"/>
</dbReference>
<feature type="compositionally biased region" description="Pro residues" evidence="9">
    <location>
        <begin position="43"/>
        <end position="85"/>
    </location>
</feature>
<dbReference type="InterPro" id="IPR001507">
    <property type="entry name" value="ZP_dom"/>
</dbReference>
<dbReference type="PROSITE" id="PS51034">
    <property type="entry name" value="ZP_2"/>
    <property type="match status" value="1"/>
</dbReference>
<evidence type="ECO:0000256" key="1">
    <source>
        <dbReference type="ARBA" id="ARBA00004236"/>
    </source>
</evidence>
<dbReference type="PANTHER" id="PTHR14002:SF50">
    <property type="entry name" value="ALPHA-TECTORIN-LIKE-RELATED"/>
    <property type="match status" value="1"/>
</dbReference>
<gene>
    <name evidence="11" type="ORF">C0J50_13750</name>
</gene>
<feature type="compositionally biased region" description="Pro residues" evidence="9">
    <location>
        <begin position="1"/>
        <end position="36"/>
    </location>
</feature>
<dbReference type="Pfam" id="PF00100">
    <property type="entry name" value="Zona_pellucida"/>
    <property type="match status" value="1"/>
</dbReference>
<evidence type="ECO:0000256" key="9">
    <source>
        <dbReference type="SAM" id="MobiDB-lite"/>
    </source>
</evidence>
<evidence type="ECO:0000313" key="12">
    <source>
        <dbReference type="Proteomes" id="UP001205998"/>
    </source>
</evidence>
<dbReference type="PRINTS" id="PR01217">
    <property type="entry name" value="PRICHEXTENSN"/>
</dbReference>
<dbReference type="GO" id="GO:0005886">
    <property type="term" value="C:plasma membrane"/>
    <property type="evidence" value="ECO:0007669"/>
    <property type="project" value="UniProtKB-SubCell"/>
</dbReference>
<dbReference type="EMBL" id="MU551530">
    <property type="protein sequence ID" value="KAI5626690.1"/>
    <property type="molecule type" value="Genomic_DNA"/>
</dbReference>
<dbReference type="InterPro" id="IPR042235">
    <property type="entry name" value="ZP-C_dom"/>
</dbReference>
<dbReference type="Proteomes" id="UP001205998">
    <property type="component" value="Unassembled WGS sequence"/>
</dbReference>
<keyword evidence="5" id="KW-0732">Signal</keyword>
<dbReference type="AlphaFoldDB" id="A0AAD5B3G8"/>
<dbReference type="Gene3D" id="2.60.40.3210">
    <property type="entry name" value="Zona pellucida, ZP-N domain"/>
    <property type="match status" value="1"/>
</dbReference>
<dbReference type="PANTHER" id="PTHR14002">
    <property type="entry name" value="ENDOGLIN/TGF-BETA RECEPTOR TYPE III"/>
    <property type="match status" value="1"/>
</dbReference>
<dbReference type="GO" id="GO:0005576">
    <property type="term" value="C:extracellular region"/>
    <property type="evidence" value="ECO:0007669"/>
    <property type="project" value="UniProtKB-SubCell"/>
</dbReference>
<dbReference type="InterPro" id="IPR048290">
    <property type="entry name" value="ZP_chr"/>
</dbReference>
<evidence type="ECO:0000256" key="6">
    <source>
        <dbReference type="ARBA" id="ARBA00023136"/>
    </source>
</evidence>
<keyword evidence="8" id="KW-0325">Glycoprotein</keyword>
<dbReference type="PROSITE" id="PS00682">
    <property type="entry name" value="ZP_1"/>
    <property type="match status" value="1"/>
</dbReference>